<dbReference type="InterPro" id="IPR029063">
    <property type="entry name" value="SAM-dependent_MTases_sf"/>
</dbReference>
<dbReference type="SUPFAM" id="SSF53335">
    <property type="entry name" value="S-adenosyl-L-methionine-dependent methyltransferases"/>
    <property type="match status" value="1"/>
</dbReference>
<comment type="caution">
    <text evidence="1">The sequence shown here is derived from an EMBL/GenBank/DDBJ whole genome shotgun (WGS) entry which is preliminary data.</text>
</comment>
<evidence type="ECO:0000313" key="1">
    <source>
        <dbReference type="EMBL" id="KKM19985.1"/>
    </source>
</evidence>
<dbReference type="AlphaFoldDB" id="A0A0F9KX81"/>
<protein>
    <recommendedName>
        <fullName evidence="2">Rhamnosyl O-methyltransferase</fullName>
    </recommendedName>
</protein>
<feature type="non-terminal residue" evidence="1">
    <location>
        <position position="135"/>
    </location>
</feature>
<proteinExistence type="predicted"/>
<organism evidence="1">
    <name type="scientific">marine sediment metagenome</name>
    <dbReference type="NCBI Taxonomy" id="412755"/>
    <lineage>
        <taxon>unclassified sequences</taxon>
        <taxon>metagenomes</taxon>
        <taxon>ecological metagenomes</taxon>
    </lineage>
</organism>
<dbReference type="Gene3D" id="3.40.50.150">
    <property type="entry name" value="Vaccinia Virus protein VP39"/>
    <property type="match status" value="1"/>
</dbReference>
<name>A0A0F9KX81_9ZZZZ</name>
<dbReference type="EMBL" id="LAZR01013863">
    <property type="protein sequence ID" value="KKM19985.1"/>
    <property type="molecule type" value="Genomic_DNA"/>
</dbReference>
<accession>A0A0F9KX81</accession>
<reference evidence="1" key="1">
    <citation type="journal article" date="2015" name="Nature">
        <title>Complex archaea that bridge the gap between prokaryotes and eukaryotes.</title>
        <authorList>
            <person name="Spang A."/>
            <person name="Saw J.H."/>
            <person name="Jorgensen S.L."/>
            <person name="Zaremba-Niedzwiedzka K."/>
            <person name="Martijn J."/>
            <person name="Lind A.E."/>
            <person name="van Eijk R."/>
            <person name="Schleper C."/>
            <person name="Guy L."/>
            <person name="Ettema T.J."/>
        </authorList>
    </citation>
    <scope>NUCLEOTIDE SEQUENCE</scope>
</reference>
<gene>
    <name evidence="1" type="ORF">LCGC14_1650050</name>
</gene>
<evidence type="ECO:0008006" key="2">
    <source>
        <dbReference type="Google" id="ProtNLM"/>
    </source>
</evidence>
<dbReference type="Pfam" id="PF13578">
    <property type="entry name" value="Methyltransf_24"/>
    <property type="match status" value="1"/>
</dbReference>
<sequence length="135" mass="15296">MITVEELKELEIEVSHEFPHRKKDGWVLDLNSEVLATDPSWVSYYTFLQLLAEKMNPKLIVELGTNAGSSAVYMKHGCPPARVITVDITDRCSDLLKKHSIEFIQEDSIKAADKIPDNIDLLFIDTEHTNEQAKA</sequence>